<protein>
    <submittedName>
        <fullName evidence="1">Uncharacterized protein</fullName>
    </submittedName>
</protein>
<dbReference type="EMBL" id="JAWPEI010000001">
    <property type="protein sequence ID" value="KAK4736977.1"/>
    <property type="molecule type" value="Genomic_DNA"/>
</dbReference>
<organism evidence="1 2">
    <name type="scientific">Solanum pinnatisectum</name>
    <name type="common">tansyleaf nightshade</name>
    <dbReference type="NCBI Taxonomy" id="50273"/>
    <lineage>
        <taxon>Eukaryota</taxon>
        <taxon>Viridiplantae</taxon>
        <taxon>Streptophyta</taxon>
        <taxon>Embryophyta</taxon>
        <taxon>Tracheophyta</taxon>
        <taxon>Spermatophyta</taxon>
        <taxon>Magnoliopsida</taxon>
        <taxon>eudicotyledons</taxon>
        <taxon>Gunneridae</taxon>
        <taxon>Pentapetalae</taxon>
        <taxon>asterids</taxon>
        <taxon>lamiids</taxon>
        <taxon>Solanales</taxon>
        <taxon>Solanaceae</taxon>
        <taxon>Solanoideae</taxon>
        <taxon>Solaneae</taxon>
        <taxon>Solanum</taxon>
    </lineage>
</organism>
<sequence length="289" mass="32992">MSNLSKLEFVVLDISGKNYLSWGLGDCIIEGNKASSQDKAKAMIFLRHHLDESLKVDQYLTVKDPLELWIGLKGRYDHLKATVLPRARYEWMHLLFQDYKIVIEYNSVVFRITSQLKLCGEDIEDKDMLETTLTTFHASNMILQQQYHENGFKKYSELISCLPVVEQHNDLLMKNHKARPARSAPFPKAHIVEAHDQSEIRQNNQGHDNVCGRGKLYQNSFKRKGHKGGASSSNAWVESHLTLKDDVKEGSSQKDNENVEANLALKGDSFDGLDDITHLEAEDFFGDRN</sequence>
<comment type="caution">
    <text evidence="1">The sequence shown here is derived from an EMBL/GenBank/DDBJ whole genome shotgun (WGS) entry which is preliminary data.</text>
</comment>
<gene>
    <name evidence="1" type="ORF">R3W88_000674</name>
</gene>
<dbReference type="PANTHER" id="PTHR33325:SF5">
    <property type="entry name" value="TRANSCRIPTION FACTOR INTERACTOR AND REGULATOR CCHC(ZN) FAMILY"/>
    <property type="match status" value="1"/>
</dbReference>
<evidence type="ECO:0000313" key="2">
    <source>
        <dbReference type="Proteomes" id="UP001311915"/>
    </source>
</evidence>
<name>A0AAV9MJR5_9SOLN</name>
<proteinExistence type="predicted"/>
<reference evidence="1 2" key="1">
    <citation type="submission" date="2023-10" db="EMBL/GenBank/DDBJ databases">
        <title>Genome-Wide Identification Analysis in wild type Solanum Pinnatisectum Reveals Some Genes Defensing Phytophthora Infestans.</title>
        <authorList>
            <person name="Sun C."/>
        </authorList>
    </citation>
    <scope>NUCLEOTIDE SEQUENCE [LARGE SCALE GENOMIC DNA]</scope>
    <source>
        <strain evidence="1">LQN</strain>
        <tissue evidence="1">Leaf</tissue>
    </source>
</reference>
<evidence type="ECO:0000313" key="1">
    <source>
        <dbReference type="EMBL" id="KAK4736977.1"/>
    </source>
</evidence>
<dbReference type="AlphaFoldDB" id="A0AAV9MJR5"/>
<dbReference type="PANTHER" id="PTHR33325">
    <property type="entry name" value="ZINC FINGER, CCHC-TYPE-RELATED"/>
    <property type="match status" value="1"/>
</dbReference>
<accession>A0AAV9MJR5</accession>
<keyword evidence="2" id="KW-1185">Reference proteome</keyword>
<dbReference type="Proteomes" id="UP001311915">
    <property type="component" value="Unassembled WGS sequence"/>
</dbReference>